<dbReference type="CDD" id="cd01285">
    <property type="entry name" value="nucleoside_deaminase"/>
    <property type="match status" value="1"/>
</dbReference>
<dbReference type="Proteomes" id="UP001597307">
    <property type="component" value="Unassembled WGS sequence"/>
</dbReference>
<evidence type="ECO:0000313" key="2">
    <source>
        <dbReference type="EMBL" id="MFD1845759.1"/>
    </source>
</evidence>
<protein>
    <submittedName>
        <fullName evidence="2">Nucleoside deaminase</fullName>
        <ecNumber evidence="2">3.5.4.33</ecNumber>
    </submittedName>
</protein>
<keyword evidence="2" id="KW-0378">Hydrolase</keyword>
<dbReference type="EC" id="3.5.4.33" evidence="2"/>
<dbReference type="PROSITE" id="PS51747">
    <property type="entry name" value="CYT_DCMP_DEAMINASES_2"/>
    <property type="match status" value="1"/>
</dbReference>
<dbReference type="SUPFAM" id="SSF53927">
    <property type="entry name" value="Cytidine deaminase-like"/>
    <property type="match status" value="1"/>
</dbReference>
<dbReference type="EMBL" id="JBHUGA010000009">
    <property type="protein sequence ID" value="MFD1845759.1"/>
    <property type="molecule type" value="Genomic_DNA"/>
</dbReference>
<feature type="domain" description="CMP/dCMP-type deaminase" evidence="1">
    <location>
        <begin position="3"/>
        <end position="117"/>
    </location>
</feature>
<dbReference type="Pfam" id="PF00383">
    <property type="entry name" value="dCMP_cyt_deam_1"/>
    <property type="match status" value="1"/>
</dbReference>
<sequence>MNTQDEARFLDQTVALAVANVQNDGGPFGALIVTSDGRSFSGVNRVTASKDPTAHAEVMAIRNACTALQTFELSGSTLYTSCEPCPLCVSAALWARVESVVYAADRFDAEEAGFDDAVFYNYFNTPVDQRSMPVRQVVPPVEAALPASAPFNAWRTLAARVDY</sequence>
<dbReference type="Gene3D" id="3.40.140.10">
    <property type="entry name" value="Cytidine Deaminase, domain 2"/>
    <property type="match status" value="1"/>
</dbReference>
<dbReference type="GO" id="GO:0052717">
    <property type="term" value="F:tRNA-specific adenosine-34 deaminase activity"/>
    <property type="evidence" value="ECO:0007669"/>
    <property type="project" value="UniProtKB-EC"/>
</dbReference>
<dbReference type="InterPro" id="IPR002125">
    <property type="entry name" value="CMP_dCMP_dom"/>
</dbReference>
<dbReference type="RefSeq" id="WP_343877956.1">
    <property type="nucleotide sequence ID" value="NZ_BAAAIJ010000009.1"/>
</dbReference>
<dbReference type="PANTHER" id="PTHR11079">
    <property type="entry name" value="CYTOSINE DEAMINASE FAMILY MEMBER"/>
    <property type="match status" value="1"/>
</dbReference>
<comment type="caution">
    <text evidence="2">The sequence shown here is derived from an EMBL/GenBank/DDBJ whole genome shotgun (WGS) entry which is preliminary data.</text>
</comment>
<dbReference type="InterPro" id="IPR016193">
    <property type="entry name" value="Cytidine_deaminase-like"/>
</dbReference>
<keyword evidence="3" id="KW-1185">Reference proteome</keyword>
<proteinExistence type="predicted"/>
<name>A0ABW4Q611_9MICC</name>
<evidence type="ECO:0000313" key="3">
    <source>
        <dbReference type="Proteomes" id="UP001597307"/>
    </source>
</evidence>
<reference evidence="3" key="1">
    <citation type="journal article" date="2019" name="Int. J. Syst. Evol. Microbiol.">
        <title>The Global Catalogue of Microorganisms (GCM) 10K type strain sequencing project: providing services to taxonomists for standard genome sequencing and annotation.</title>
        <authorList>
            <consortium name="The Broad Institute Genomics Platform"/>
            <consortium name="The Broad Institute Genome Sequencing Center for Infectious Disease"/>
            <person name="Wu L."/>
            <person name="Ma J."/>
        </authorList>
    </citation>
    <scope>NUCLEOTIDE SEQUENCE [LARGE SCALE GENOMIC DNA]</scope>
    <source>
        <strain evidence="3">JCM 11496</strain>
    </source>
</reference>
<organism evidence="2 3">
    <name type="scientific">Arthrobacter flavus</name>
    <dbReference type="NCBI Taxonomy" id="95172"/>
    <lineage>
        <taxon>Bacteria</taxon>
        <taxon>Bacillati</taxon>
        <taxon>Actinomycetota</taxon>
        <taxon>Actinomycetes</taxon>
        <taxon>Micrococcales</taxon>
        <taxon>Micrococcaceae</taxon>
        <taxon>Arthrobacter</taxon>
    </lineage>
</organism>
<dbReference type="PANTHER" id="PTHR11079:SF161">
    <property type="entry name" value="CMP_DCMP-TYPE DEAMINASE DOMAIN-CONTAINING PROTEIN"/>
    <property type="match status" value="1"/>
</dbReference>
<gene>
    <name evidence="2" type="ORF">ACFSFX_04020</name>
</gene>
<evidence type="ECO:0000259" key="1">
    <source>
        <dbReference type="PROSITE" id="PS51747"/>
    </source>
</evidence>
<accession>A0ABW4Q611</accession>